<evidence type="ECO:0000313" key="2">
    <source>
        <dbReference type="Proteomes" id="UP000002204"/>
    </source>
</evidence>
<name>C0ZN97_RHOE4</name>
<gene>
    <name evidence="1" type="ordered locus">RER_04410</name>
</gene>
<dbReference type="HOGENOM" id="CLU_2809605_0_0_11"/>
<dbReference type="AlphaFoldDB" id="C0ZN97"/>
<accession>C0ZN97</accession>
<dbReference type="Proteomes" id="UP000002204">
    <property type="component" value="Chromosome"/>
</dbReference>
<evidence type="ECO:0000313" key="1">
    <source>
        <dbReference type="EMBL" id="BAH31149.1"/>
    </source>
</evidence>
<protein>
    <submittedName>
        <fullName evidence="1">Uncharacterized protein</fullName>
    </submittedName>
</protein>
<dbReference type="KEGG" id="rer:RER_04410"/>
<reference evidence="1 2" key="2">
    <citation type="journal article" date="2006" name="Environ. Microbiol.">
        <title>Sequence analysis of three plasmids harboured in Rhodococcus erythropolis strain PR4.</title>
        <authorList>
            <person name="Sekine M."/>
            <person name="Tanikawa S."/>
            <person name="Omata S."/>
            <person name="Saito M."/>
            <person name="Fujisawa T."/>
            <person name="Tsukatani N."/>
            <person name="Tajima T."/>
            <person name="Sekigawa T."/>
            <person name="Kosugi H."/>
            <person name="Matsuo Y."/>
            <person name="Nishiko R."/>
            <person name="Imamura K."/>
            <person name="Ito M."/>
            <person name="Narita H."/>
            <person name="Tago S."/>
            <person name="Fujita N."/>
            <person name="Harayama S."/>
        </authorList>
    </citation>
    <scope>NUCLEOTIDE SEQUENCE [LARGE SCALE GENOMIC DNA]</scope>
    <source>
        <strain evidence="2">PR4 / NBRC 100887</strain>
    </source>
</reference>
<proteinExistence type="predicted"/>
<dbReference type="EMBL" id="AP008957">
    <property type="protein sequence ID" value="BAH31149.1"/>
    <property type="molecule type" value="Genomic_DNA"/>
</dbReference>
<organism evidence="1 2">
    <name type="scientific">Rhodococcus erythropolis (strain PR4 / NBRC 100887)</name>
    <dbReference type="NCBI Taxonomy" id="234621"/>
    <lineage>
        <taxon>Bacteria</taxon>
        <taxon>Bacillati</taxon>
        <taxon>Actinomycetota</taxon>
        <taxon>Actinomycetes</taxon>
        <taxon>Mycobacteriales</taxon>
        <taxon>Nocardiaceae</taxon>
        <taxon>Rhodococcus</taxon>
        <taxon>Rhodococcus erythropolis group</taxon>
    </lineage>
</organism>
<reference evidence="2" key="1">
    <citation type="submission" date="2005-03" db="EMBL/GenBank/DDBJ databases">
        <title>Comparison of the complete genome sequences of Rhodococcus erythropolis PR4 and Rhodococcus opacus B4.</title>
        <authorList>
            <person name="Takarada H."/>
            <person name="Sekine M."/>
            <person name="Hosoyama A."/>
            <person name="Yamada R."/>
            <person name="Fujisawa T."/>
            <person name="Omata S."/>
            <person name="Shimizu A."/>
            <person name="Tsukatani N."/>
            <person name="Tanikawa S."/>
            <person name="Fujita N."/>
            <person name="Harayama S."/>
        </authorList>
    </citation>
    <scope>NUCLEOTIDE SEQUENCE [LARGE SCALE GENOMIC DNA]</scope>
    <source>
        <strain evidence="2">PR4 / NBRC 100887</strain>
    </source>
</reference>
<sequence>MRKKTDGLVAVRITASTRFARVNCPERIVADPKYPVIVSHLTAFVKCHWTARKIRRYSPAHPLRMYS</sequence>